<feature type="binding site" description="axial binding residue" evidence="7">
    <location>
        <position position="446"/>
    </location>
    <ligand>
        <name>heme</name>
        <dbReference type="ChEBI" id="CHEBI:30413"/>
    </ligand>
    <ligandPart>
        <name>Fe</name>
        <dbReference type="ChEBI" id="CHEBI:18248"/>
    </ligandPart>
</feature>
<evidence type="ECO:0000256" key="5">
    <source>
        <dbReference type="ARBA" id="ARBA00023002"/>
    </source>
</evidence>
<comment type="cofactor">
    <cofactor evidence="1 7">
        <name>heme</name>
        <dbReference type="ChEBI" id="CHEBI:30413"/>
    </cofactor>
</comment>
<keyword evidence="4 7" id="KW-0479">Metal-binding</keyword>
<evidence type="ECO:0000313" key="11">
    <source>
        <dbReference type="Proteomes" id="UP000231279"/>
    </source>
</evidence>
<keyword evidence="5 8" id="KW-0560">Oxidoreductase</keyword>
<dbReference type="AlphaFoldDB" id="A0A2G9GGW1"/>
<keyword evidence="9" id="KW-0812">Transmembrane</keyword>
<dbReference type="SUPFAM" id="SSF48264">
    <property type="entry name" value="Cytochrome P450"/>
    <property type="match status" value="1"/>
</dbReference>
<evidence type="ECO:0000256" key="8">
    <source>
        <dbReference type="RuleBase" id="RU000461"/>
    </source>
</evidence>
<protein>
    <submittedName>
        <fullName evidence="10">Cytochrome P450 CYP4/CYP19/CYP26 subfamily</fullName>
    </submittedName>
</protein>
<dbReference type="GO" id="GO:0016705">
    <property type="term" value="F:oxidoreductase activity, acting on paired donors, with incorporation or reduction of molecular oxygen"/>
    <property type="evidence" value="ECO:0007669"/>
    <property type="project" value="InterPro"/>
</dbReference>
<evidence type="ECO:0000313" key="10">
    <source>
        <dbReference type="EMBL" id="PIN04526.1"/>
    </source>
</evidence>
<keyword evidence="9" id="KW-0472">Membrane</keyword>
<reference evidence="11" key="1">
    <citation type="journal article" date="2018" name="Gigascience">
        <title>Genome assembly of the Pink Ipe (Handroanthus impetiginosus, Bignoniaceae), a highly valued, ecologically keystone Neotropical timber forest tree.</title>
        <authorList>
            <person name="Silva-Junior O.B."/>
            <person name="Grattapaglia D."/>
            <person name="Novaes E."/>
            <person name="Collevatti R.G."/>
        </authorList>
    </citation>
    <scope>NUCLEOTIDE SEQUENCE [LARGE SCALE GENOMIC DNA]</scope>
    <source>
        <strain evidence="11">cv. UFG-1</strain>
    </source>
</reference>
<evidence type="ECO:0000256" key="7">
    <source>
        <dbReference type="PIRSR" id="PIRSR602401-1"/>
    </source>
</evidence>
<feature type="transmembrane region" description="Helical" evidence="9">
    <location>
        <begin position="12"/>
        <end position="29"/>
    </location>
</feature>
<dbReference type="InterPro" id="IPR001128">
    <property type="entry name" value="Cyt_P450"/>
</dbReference>
<dbReference type="GO" id="GO:0006629">
    <property type="term" value="P:lipid metabolic process"/>
    <property type="evidence" value="ECO:0007669"/>
    <property type="project" value="UniProtKB-ARBA"/>
</dbReference>
<gene>
    <name evidence="10" type="ORF">CDL12_22944</name>
</gene>
<dbReference type="GO" id="GO:0016020">
    <property type="term" value="C:membrane"/>
    <property type="evidence" value="ECO:0007669"/>
    <property type="project" value="UniProtKB-SubCell"/>
</dbReference>
<dbReference type="GO" id="GO:0004497">
    <property type="term" value="F:monooxygenase activity"/>
    <property type="evidence" value="ECO:0007669"/>
    <property type="project" value="UniProtKB-KW"/>
</dbReference>
<keyword evidence="6 7" id="KW-0408">Iron</keyword>
<sequence length="501" mass="58330">MKNLYSMTIFEYYHIFLIPLFIFLFLRFIRIRKQKKGSAPTNWPILGMLPAALENIHRIHDYATEVLSECGGTFEFKGPWFSNMDMLVTCDPANIHHIFSKNFSNYPKGNEFRKIFEVLGEGIFSSDFELWELHRSVTLSLISQAKFYSSLERTLWETIERGLFPVLNHFSEKGTVFDMQDILQRVSFDSICKLLLDYDPDSLSTDLACEKALSDALEPLFYRHAVPKSIWKLQKWLKIGNEKKLVEAWKAFDDFIYPLISAEREDNLNILTAFRKAYEKSNIGLISGDLRHFLRDSLLGLLFAGRDGVSTTLTWFFWLLSKNPSVEIKIREEIETCLDNKWRFFNIEESRKLVYLHAALCETLRFFPPIGLELKAPLKLDILPSGNYVHKNTKVIIAFYSTGRMEDVWGKDCMEFKPERWISARGGVKHEPTFKFPAFNAGPRTCIGKQMAFIQMKMVAAAIMYHYNVQVVEDHQVSPRCSIMLKTKHGLRVRLSRKESW</sequence>
<comment type="caution">
    <text evidence="10">The sequence shown here is derived from an EMBL/GenBank/DDBJ whole genome shotgun (WGS) entry which is preliminary data.</text>
</comment>
<keyword evidence="7 8" id="KW-0349">Heme</keyword>
<evidence type="ECO:0000256" key="3">
    <source>
        <dbReference type="ARBA" id="ARBA00010617"/>
    </source>
</evidence>
<dbReference type="PROSITE" id="PS00086">
    <property type="entry name" value="CYTOCHROME_P450"/>
    <property type="match status" value="1"/>
</dbReference>
<dbReference type="Gene3D" id="1.10.630.10">
    <property type="entry name" value="Cytochrome P450"/>
    <property type="match status" value="1"/>
</dbReference>
<comment type="subcellular location">
    <subcellularLocation>
        <location evidence="2">Membrane</location>
        <topology evidence="2">Single-pass membrane protein</topology>
    </subcellularLocation>
</comment>
<keyword evidence="11" id="KW-1185">Reference proteome</keyword>
<evidence type="ECO:0000256" key="6">
    <source>
        <dbReference type="ARBA" id="ARBA00023004"/>
    </source>
</evidence>
<dbReference type="Proteomes" id="UP000231279">
    <property type="component" value="Unassembled WGS sequence"/>
</dbReference>
<dbReference type="InterPro" id="IPR036396">
    <property type="entry name" value="Cyt_P450_sf"/>
</dbReference>
<organism evidence="10 11">
    <name type="scientific">Handroanthus impetiginosus</name>
    <dbReference type="NCBI Taxonomy" id="429701"/>
    <lineage>
        <taxon>Eukaryota</taxon>
        <taxon>Viridiplantae</taxon>
        <taxon>Streptophyta</taxon>
        <taxon>Embryophyta</taxon>
        <taxon>Tracheophyta</taxon>
        <taxon>Spermatophyta</taxon>
        <taxon>Magnoliopsida</taxon>
        <taxon>eudicotyledons</taxon>
        <taxon>Gunneridae</taxon>
        <taxon>Pentapetalae</taxon>
        <taxon>asterids</taxon>
        <taxon>lamiids</taxon>
        <taxon>Lamiales</taxon>
        <taxon>Bignoniaceae</taxon>
        <taxon>Crescentiina</taxon>
        <taxon>Tabebuia alliance</taxon>
        <taxon>Handroanthus</taxon>
    </lineage>
</organism>
<dbReference type="CDD" id="cd11064">
    <property type="entry name" value="CYP86A"/>
    <property type="match status" value="1"/>
</dbReference>
<dbReference type="PANTHER" id="PTHR24296">
    <property type="entry name" value="CYTOCHROME P450"/>
    <property type="match status" value="1"/>
</dbReference>
<dbReference type="InterPro" id="IPR017972">
    <property type="entry name" value="Cyt_P450_CS"/>
</dbReference>
<dbReference type="EMBL" id="NKXS01005113">
    <property type="protein sequence ID" value="PIN04526.1"/>
    <property type="molecule type" value="Genomic_DNA"/>
</dbReference>
<comment type="similarity">
    <text evidence="3 8">Belongs to the cytochrome P450 family.</text>
</comment>
<dbReference type="InterPro" id="IPR002401">
    <property type="entry name" value="Cyt_P450_E_grp-I"/>
</dbReference>
<dbReference type="OrthoDB" id="1470350at2759"/>
<dbReference type="PRINTS" id="PR00385">
    <property type="entry name" value="P450"/>
</dbReference>
<keyword evidence="9" id="KW-1133">Transmembrane helix</keyword>
<name>A0A2G9GGW1_9LAMI</name>
<dbReference type="PRINTS" id="PR00463">
    <property type="entry name" value="EP450I"/>
</dbReference>
<keyword evidence="8" id="KW-0503">Monooxygenase</keyword>
<evidence type="ECO:0000256" key="1">
    <source>
        <dbReference type="ARBA" id="ARBA00001971"/>
    </source>
</evidence>
<dbReference type="STRING" id="429701.A0A2G9GGW1"/>
<proteinExistence type="inferred from homology"/>
<dbReference type="Pfam" id="PF00067">
    <property type="entry name" value="p450"/>
    <property type="match status" value="1"/>
</dbReference>
<accession>A0A2G9GGW1</accession>
<evidence type="ECO:0000256" key="4">
    <source>
        <dbReference type="ARBA" id="ARBA00022723"/>
    </source>
</evidence>
<dbReference type="GO" id="GO:0005506">
    <property type="term" value="F:iron ion binding"/>
    <property type="evidence" value="ECO:0007669"/>
    <property type="project" value="InterPro"/>
</dbReference>
<evidence type="ECO:0000256" key="9">
    <source>
        <dbReference type="SAM" id="Phobius"/>
    </source>
</evidence>
<dbReference type="GO" id="GO:0020037">
    <property type="term" value="F:heme binding"/>
    <property type="evidence" value="ECO:0007669"/>
    <property type="project" value="InterPro"/>
</dbReference>
<evidence type="ECO:0000256" key="2">
    <source>
        <dbReference type="ARBA" id="ARBA00004167"/>
    </source>
</evidence>